<keyword evidence="2" id="KW-0548">Nucleotidyltransferase</keyword>
<protein>
    <submittedName>
        <fullName evidence="2">Putative RNA-directed DNA polymerase from transposon BS</fullName>
    </submittedName>
</protein>
<sequence length="102" mass="11562">MFGKPVPIVTTAKYLGVIFNRSFTWTNHISYVCGKAYGIIKRLYPLLAKDSGLSLNRKRRLYTAIVRPIITYAAPTWASATNGDIRKLQILQNKFLRTITNA</sequence>
<name>A0A087V0M6_STEMI</name>
<dbReference type="Proteomes" id="UP000054359">
    <property type="component" value="Unassembled WGS sequence"/>
</dbReference>
<dbReference type="AlphaFoldDB" id="A0A087V0M6"/>
<reference evidence="2 3" key="1">
    <citation type="submission" date="2013-11" db="EMBL/GenBank/DDBJ databases">
        <title>Genome sequencing of Stegodyphus mimosarum.</title>
        <authorList>
            <person name="Bechsgaard J."/>
        </authorList>
    </citation>
    <scope>NUCLEOTIDE SEQUENCE [LARGE SCALE GENOMIC DNA]</scope>
</reference>
<feature type="non-terminal residue" evidence="2">
    <location>
        <position position="102"/>
    </location>
</feature>
<dbReference type="EMBL" id="KK118516">
    <property type="protein sequence ID" value="KFM73144.1"/>
    <property type="molecule type" value="Genomic_DNA"/>
</dbReference>
<evidence type="ECO:0000313" key="1">
    <source>
        <dbReference type="EMBL" id="KFM73144.1"/>
    </source>
</evidence>
<dbReference type="OrthoDB" id="6782574at2759"/>
<dbReference type="PANTHER" id="PTHR33332">
    <property type="entry name" value="REVERSE TRANSCRIPTASE DOMAIN-CONTAINING PROTEIN"/>
    <property type="match status" value="1"/>
</dbReference>
<proteinExistence type="predicted"/>
<keyword evidence="2" id="KW-0695">RNA-directed DNA polymerase</keyword>
<evidence type="ECO:0000313" key="3">
    <source>
        <dbReference type="Proteomes" id="UP000054359"/>
    </source>
</evidence>
<evidence type="ECO:0000313" key="2">
    <source>
        <dbReference type="EMBL" id="KFM83165.1"/>
    </source>
</evidence>
<dbReference type="EMBL" id="KL812738">
    <property type="protein sequence ID" value="KFM83165.1"/>
    <property type="molecule type" value="Genomic_DNA"/>
</dbReference>
<dbReference type="OMA" id="TWSACIK"/>
<organism evidence="2 3">
    <name type="scientific">Stegodyphus mimosarum</name>
    <name type="common">African social velvet spider</name>
    <dbReference type="NCBI Taxonomy" id="407821"/>
    <lineage>
        <taxon>Eukaryota</taxon>
        <taxon>Metazoa</taxon>
        <taxon>Ecdysozoa</taxon>
        <taxon>Arthropoda</taxon>
        <taxon>Chelicerata</taxon>
        <taxon>Arachnida</taxon>
        <taxon>Araneae</taxon>
        <taxon>Araneomorphae</taxon>
        <taxon>Entelegynae</taxon>
        <taxon>Eresoidea</taxon>
        <taxon>Eresidae</taxon>
        <taxon>Stegodyphus</taxon>
    </lineage>
</organism>
<keyword evidence="3" id="KW-1185">Reference proteome</keyword>
<gene>
    <name evidence="1" type="ORF">X975_19871</name>
    <name evidence="2" type="ORF">X975_24374</name>
</gene>
<accession>A0A087V0M6</accession>
<keyword evidence="2" id="KW-0808">Transferase</keyword>
<dbReference type="GO" id="GO:0003964">
    <property type="term" value="F:RNA-directed DNA polymerase activity"/>
    <property type="evidence" value="ECO:0007669"/>
    <property type="project" value="UniProtKB-KW"/>
</dbReference>